<reference evidence="2 3" key="1">
    <citation type="submission" date="2015-09" db="EMBL/GenBank/DDBJ databases">
        <authorList>
            <consortium name="Pathogen Informatics"/>
        </authorList>
    </citation>
    <scope>NUCLEOTIDE SEQUENCE [LARGE SCALE GENOMIC DNA]</scope>
    <source>
        <strain evidence="2 3">2789STDY5834875</strain>
    </source>
</reference>
<dbReference type="PANTHER" id="PTHR48098">
    <property type="entry name" value="ENTEROCHELIN ESTERASE-RELATED"/>
    <property type="match status" value="1"/>
</dbReference>
<proteinExistence type="predicted"/>
<feature type="chain" id="PRO_5044369016" evidence="1">
    <location>
        <begin position="25"/>
        <end position="303"/>
    </location>
</feature>
<dbReference type="Pfam" id="PF00756">
    <property type="entry name" value="Esterase"/>
    <property type="match status" value="1"/>
</dbReference>
<organism evidence="2 3">
    <name type="scientific">Lachnospira eligens</name>
    <dbReference type="NCBI Taxonomy" id="39485"/>
    <lineage>
        <taxon>Bacteria</taxon>
        <taxon>Bacillati</taxon>
        <taxon>Bacillota</taxon>
        <taxon>Clostridia</taxon>
        <taxon>Lachnospirales</taxon>
        <taxon>Lachnospiraceae</taxon>
        <taxon>Lachnospira</taxon>
    </lineage>
</organism>
<dbReference type="InterPro" id="IPR029058">
    <property type="entry name" value="AB_hydrolase_fold"/>
</dbReference>
<dbReference type="PROSITE" id="PS51257">
    <property type="entry name" value="PROKAR_LIPOPROTEIN"/>
    <property type="match status" value="1"/>
</dbReference>
<dbReference type="RefSeq" id="WP_012740724.1">
    <property type="nucleotide sequence ID" value="NZ_CP085937.1"/>
</dbReference>
<dbReference type="GO" id="GO:0031176">
    <property type="term" value="F:endo-1,4-beta-xylanase activity"/>
    <property type="evidence" value="ECO:0007669"/>
    <property type="project" value="UniProtKB-EC"/>
</dbReference>
<dbReference type="GeneID" id="41357169"/>
<accession>A0A174YJE9</accession>
<dbReference type="OrthoDB" id="9777383at2"/>
<sequence>MISRNMYKTGAVLMALVTAFTVTGLSGCKSRTVSNEVTTEYDIPDDYNDERPGVTYGNVDEISYYSPTTGSERKAYVYLPRDYDESQSYPVVYLLHGMSGSYSEYNRIGALYVAQNAVDDYNRNPVIMVSFTVFTDADGGQESDYDFSELTAKYDACEYDVINALIPYINEHYSTRMGRENTAIAGYSLGGRESLFLCFAHPDVFGYVGAFAPVGGVVDTGNGERVYGNRGFLLPEFVKDGEKQPLVTLIVTGDSDPYCKESAINYSDYMTSHGINHIFYIRPGAHEVSVWNNGLYNFIRRIF</sequence>
<name>A0A174YJE9_9FIRM</name>
<dbReference type="PANTHER" id="PTHR48098:SF1">
    <property type="entry name" value="DIACYLGLYCEROL ACYLTRANSFERASE_MYCOLYLTRANSFERASE AG85A"/>
    <property type="match status" value="1"/>
</dbReference>
<evidence type="ECO:0000256" key="1">
    <source>
        <dbReference type="SAM" id="SignalP"/>
    </source>
</evidence>
<keyword evidence="2" id="KW-0858">Xylan degradation</keyword>
<dbReference type="Proteomes" id="UP000095621">
    <property type="component" value="Unassembled WGS sequence"/>
</dbReference>
<evidence type="ECO:0000313" key="2">
    <source>
        <dbReference type="EMBL" id="CUQ75254.1"/>
    </source>
</evidence>
<gene>
    <name evidence="2" type="primary">xynZ_1</name>
    <name evidence="2" type="ORF">ERS852490_00410</name>
</gene>
<dbReference type="InterPro" id="IPR050583">
    <property type="entry name" value="Mycobacterial_A85_antigen"/>
</dbReference>
<evidence type="ECO:0000313" key="3">
    <source>
        <dbReference type="Proteomes" id="UP000095621"/>
    </source>
</evidence>
<dbReference type="AlphaFoldDB" id="A0A174YJE9"/>
<dbReference type="EC" id="3.2.1.8" evidence="2"/>
<keyword evidence="2" id="KW-0326">Glycosidase</keyword>
<dbReference type="Gene3D" id="3.40.50.1820">
    <property type="entry name" value="alpha/beta hydrolase"/>
    <property type="match status" value="1"/>
</dbReference>
<keyword evidence="2" id="KW-0119">Carbohydrate metabolism</keyword>
<dbReference type="SUPFAM" id="SSF53474">
    <property type="entry name" value="alpha/beta-Hydrolases"/>
    <property type="match status" value="1"/>
</dbReference>
<dbReference type="EMBL" id="CZBU01000001">
    <property type="protein sequence ID" value="CUQ75254.1"/>
    <property type="molecule type" value="Genomic_DNA"/>
</dbReference>
<protein>
    <submittedName>
        <fullName evidence="2">Endo-1,4-beta-xylanase Z</fullName>
        <ecNumber evidence="2">3.2.1.8</ecNumber>
    </submittedName>
</protein>
<dbReference type="InterPro" id="IPR000801">
    <property type="entry name" value="Esterase-like"/>
</dbReference>
<feature type="signal peptide" evidence="1">
    <location>
        <begin position="1"/>
        <end position="24"/>
    </location>
</feature>
<dbReference type="OMA" id="MDEGFHY"/>
<dbReference type="GO" id="GO:0045493">
    <property type="term" value="P:xylan catabolic process"/>
    <property type="evidence" value="ECO:0007669"/>
    <property type="project" value="UniProtKB-KW"/>
</dbReference>
<keyword evidence="1" id="KW-0732">Signal</keyword>
<keyword evidence="2" id="KW-0624">Polysaccharide degradation</keyword>
<keyword evidence="2" id="KW-0378">Hydrolase</keyword>